<organism evidence="1 2">
    <name type="scientific">Nocardioides jiangsuensis</name>
    <dbReference type="NCBI Taxonomy" id="2866161"/>
    <lineage>
        <taxon>Bacteria</taxon>
        <taxon>Bacillati</taxon>
        <taxon>Actinomycetota</taxon>
        <taxon>Actinomycetes</taxon>
        <taxon>Propionibacteriales</taxon>
        <taxon>Nocardioidaceae</taxon>
        <taxon>Nocardioides</taxon>
    </lineage>
</organism>
<comment type="caution">
    <text evidence="1">The sequence shown here is derived from an EMBL/GenBank/DDBJ whole genome shotgun (WGS) entry which is preliminary data.</text>
</comment>
<name>A0ABS7RQQ3_9ACTN</name>
<evidence type="ECO:0000313" key="2">
    <source>
        <dbReference type="Proteomes" id="UP000754710"/>
    </source>
</evidence>
<gene>
    <name evidence="1" type="ORF">K1X13_13825</name>
</gene>
<keyword evidence="2" id="KW-1185">Reference proteome</keyword>
<protein>
    <submittedName>
        <fullName evidence="1">Uncharacterized protein</fullName>
    </submittedName>
</protein>
<dbReference type="RefSeq" id="WP_221025600.1">
    <property type="nucleotide sequence ID" value="NZ_JAIEZQ010000002.1"/>
</dbReference>
<proteinExistence type="predicted"/>
<reference evidence="1 2" key="1">
    <citation type="submission" date="2021-08" db="EMBL/GenBank/DDBJ databases">
        <title>Nocardioides bacterium WL0053 sp. nov., isolated from the sediment.</title>
        <authorList>
            <person name="Wang L."/>
            <person name="Zhang D."/>
            <person name="Zhang A."/>
        </authorList>
    </citation>
    <scope>NUCLEOTIDE SEQUENCE [LARGE SCALE GENOMIC DNA]</scope>
    <source>
        <strain evidence="1 2">WL0053</strain>
    </source>
</reference>
<accession>A0ABS7RQQ3</accession>
<sequence>MENTTDVLMRSGVEAFCADCGDRGLFVPVEEGCDFDGCEFCCTRCDAAVFLLEVLENTGAPHRRVA</sequence>
<evidence type="ECO:0000313" key="1">
    <source>
        <dbReference type="EMBL" id="MBY9075907.1"/>
    </source>
</evidence>
<dbReference type="EMBL" id="JAIEZQ010000002">
    <property type="protein sequence ID" value="MBY9075907.1"/>
    <property type="molecule type" value="Genomic_DNA"/>
</dbReference>
<dbReference type="Proteomes" id="UP000754710">
    <property type="component" value="Unassembled WGS sequence"/>
</dbReference>